<proteinExistence type="predicted"/>
<dbReference type="VEuPathDB" id="FungiDB:ASPSYDRAFT_1152678"/>
<evidence type="ECO:0000313" key="2">
    <source>
        <dbReference type="Proteomes" id="UP000184356"/>
    </source>
</evidence>
<dbReference type="AlphaFoldDB" id="A0A1L9TBB8"/>
<accession>A0A1L9TBB8</accession>
<sequence>MTRHFSSGVSIWLCAADQVAFWVTSIISPAGSLRFGIYHMVYVRYFNETRHVALDDSVQLPSSPIGTVTHYIHYSGVHAKWLQL</sequence>
<organism evidence="1 2">
    <name type="scientific">Aspergillus sydowii CBS 593.65</name>
    <dbReference type="NCBI Taxonomy" id="1036612"/>
    <lineage>
        <taxon>Eukaryota</taxon>
        <taxon>Fungi</taxon>
        <taxon>Dikarya</taxon>
        <taxon>Ascomycota</taxon>
        <taxon>Pezizomycotina</taxon>
        <taxon>Eurotiomycetes</taxon>
        <taxon>Eurotiomycetidae</taxon>
        <taxon>Eurotiales</taxon>
        <taxon>Aspergillaceae</taxon>
        <taxon>Aspergillus</taxon>
        <taxon>Aspergillus subgen. Nidulantes</taxon>
    </lineage>
</organism>
<dbReference type="EMBL" id="KV878590">
    <property type="protein sequence ID" value="OJJ56730.1"/>
    <property type="molecule type" value="Genomic_DNA"/>
</dbReference>
<keyword evidence="2" id="KW-1185">Reference proteome</keyword>
<evidence type="ECO:0000313" key="1">
    <source>
        <dbReference type="EMBL" id="OJJ56730.1"/>
    </source>
</evidence>
<dbReference type="RefSeq" id="XP_040700536.1">
    <property type="nucleotide sequence ID" value="XM_040839994.1"/>
</dbReference>
<reference evidence="2" key="1">
    <citation type="journal article" date="2017" name="Genome Biol.">
        <title>Comparative genomics reveals high biological diversity and specific adaptations in the industrially and medically important fungal genus Aspergillus.</title>
        <authorList>
            <person name="de Vries R.P."/>
            <person name="Riley R."/>
            <person name="Wiebenga A."/>
            <person name="Aguilar-Osorio G."/>
            <person name="Amillis S."/>
            <person name="Uchima C.A."/>
            <person name="Anderluh G."/>
            <person name="Asadollahi M."/>
            <person name="Askin M."/>
            <person name="Barry K."/>
            <person name="Battaglia E."/>
            <person name="Bayram O."/>
            <person name="Benocci T."/>
            <person name="Braus-Stromeyer S.A."/>
            <person name="Caldana C."/>
            <person name="Canovas D."/>
            <person name="Cerqueira G.C."/>
            <person name="Chen F."/>
            <person name="Chen W."/>
            <person name="Choi C."/>
            <person name="Clum A."/>
            <person name="Dos Santos R.A."/>
            <person name="Damasio A.R."/>
            <person name="Diallinas G."/>
            <person name="Emri T."/>
            <person name="Fekete E."/>
            <person name="Flipphi M."/>
            <person name="Freyberg S."/>
            <person name="Gallo A."/>
            <person name="Gournas C."/>
            <person name="Habgood R."/>
            <person name="Hainaut M."/>
            <person name="Harispe M.L."/>
            <person name="Henrissat B."/>
            <person name="Hilden K.S."/>
            <person name="Hope R."/>
            <person name="Hossain A."/>
            <person name="Karabika E."/>
            <person name="Karaffa L."/>
            <person name="Karanyi Z."/>
            <person name="Krasevec N."/>
            <person name="Kuo A."/>
            <person name="Kusch H."/>
            <person name="LaButti K."/>
            <person name="Lagendijk E.L."/>
            <person name="Lapidus A."/>
            <person name="Levasseur A."/>
            <person name="Lindquist E."/>
            <person name="Lipzen A."/>
            <person name="Logrieco A.F."/>
            <person name="MacCabe A."/>
            <person name="Maekelae M.R."/>
            <person name="Malavazi I."/>
            <person name="Melin P."/>
            <person name="Meyer V."/>
            <person name="Mielnichuk N."/>
            <person name="Miskei M."/>
            <person name="Molnar A.P."/>
            <person name="Mule G."/>
            <person name="Ngan C.Y."/>
            <person name="Orejas M."/>
            <person name="Orosz E."/>
            <person name="Ouedraogo J.P."/>
            <person name="Overkamp K.M."/>
            <person name="Park H.-S."/>
            <person name="Perrone G."/>
            <person name="Piumi F."/>
            <person name="Punt P.J."/>
            <person name="Ram A.F."/>
            <person name="Ramon A."/>
            <person name="Rauscher S."/>
            <person name="Record E."/>
            <person name="Riano-Pachon D.M."/>
            <person name="Robert V."/>
            <person name="Roehrig J."/>
            <person name="Ruller R."/>
            <person name="Salamov A."/>
            <person name="Salih N.S."/>
            <person name="Samson R.A."/>
            <person name="Sandor E."/>
            <person name="Sanguinetti M."/>
            <person name="Schuetze T."/>
            <person name="Sepcic K."/>
            <person name="Shelest E."/>
            <person name="Sherlock G."/>
            <person name="Sophianopoulou V."/>
            <person name="Squina F.M."/>
            <person name="Sun H."/>
            <person name="Susca A."/>
            <person name="Todd R.B."/>
            <person name="Tsang A."/>
            <person name="Unkles S.E."/>
            <person name="van de Wiele N."/>
            <person name="van Rossen-Uffink D."/>
            <person name="Oliveira J.V."/>
            <person name="Vesth T.C."/>
            <person name="Visser J."/>
            <person name="Yu J.-H."/>
            <person name="Zhou M."/>
            <person name="Andersen M.R."/>
            <person name="Archer D.B."/>
            <person name="Baker S.E."/>
            <person name="Benoit I."/>
            <person name="Brakhage A.A."/>
            <person name="Braus G.H."/>
            <person name="Fischer R."/>
            <person name="Frisvad J.C."/>
            <person name="Goldman G.H."/>
            <person name="Houbraken J."/>
            <person name="Oakley B."/>
            <person name="Pocsi I."/>
            <person name="Scazzocchio C."/>
            <person name="Seiboth B."/>
            <person name="vanKuyk P.A."/>
            <person name="Wortman J."/>
            <person name="Dyer P.S."/>
            <person name="Grigoriev I.V."/>
        </authorList>
    </citation>
    <scope>NUCLEOTIDE SEQUENCE [LARGE SCALE GENOMIC DNA]</scope>
    <source>
        <strain evidence="2">CBS 593.65</strain>
    </source>
</reference>
<name>A0A1L9TBB8_9EURO</name>
<protein>
    <submittedName>
        <fullName evidence="1">Uncharacterized protein</fullName>
    </submittedName>
</protein>
<gene>
    <name evidence="1" type="ORF">ASPSYDRAFT_1152678</name>
</gene>
<dbReference type="Proteomes" id="UP000184356">
    <property type="component" value="Unassembled WGS sequence"/>
</dbReference>
<dbReference type="GeneID" id="63756067"/>